<dbReference type="InterPro" id="IPR017853">
    <property type="entry name" value="GH"/>
</dbReference>
<dbReference type="Gene3D" id="3.20.20.80">
    <property type="entry name" value="Glycosidases"/>
    <property type="match status" value="1"/>
</dbReference>
<sequence>MLLRSADFFPVDTPLRTGPLPWIGRAAHAPYFTDEHGAPWTPIGQNDAISWLELAGLFRRRDLASVEAHLAWLKAHGVNCLRLMIEYAQVRHRYFERPAGRFVPAMVQLWDDLFAMCERIGMRILLTPVDTFWMWRHWQHLPWNAANGGPLRHMSEALTCGETRALIKGRLEFIVRRWGGSGALFAWDLWNEIHPAQGGDSVDNWNEFIHDLSTHVRRLELELYGRSHPQTVSLFGPELVLRPGQAPAMREALFRHPDLDFASIHIYAKGTIDCPRDTVAPALAMGEIVAECLGEIGDGRPFLDTEHGPIHNFIDKKKTLPEPFDDEYFRHLSWAHLASGGVGGGMRWPNRKPHVLTAGMRRAQRAMADLLPLVEWTRFRRRNLNGEVRVRHFHSFACGDERQALLWLLRRDSLASDGRLRTDAVPVEAVVELPGLADGKYRIRGWDTAAGTVAEEQRAHAAHGVLRFTSSPIVTDRAFVIVPA</sequence>
<dbReference type="SUPFAM" id="SSF51445">
    <property type="entry name" value="(Trans)glycosidases"/>
    <property type="match status" value="1"/>
</dbReference>
<accession>A0A6J4SWB2</accession>
<name>A0A6J4SWB2_9SPHN</name>
<evidence type="ECO:0000313" key="1">
    <source>
        <dbReference type="EMBL" id="CAA9507352.1"/>
    </source>
</evidence>
<protein>
    <recommendedName>
        <fullName evidence="2">Mannan endo-1,4-beta-mannosidase</fullName>
    </recommendedName>
</protein>
<organism evidence="1">
    <name type="scientific">uncultured Sphingomonas sp</name>
    <dbReference type="NCBI Taxonomy" id="158754"/>
    <lineage>
        <taxon>Bacteria</taxon>
        <taxon>Pseudomonadati</taxon>
        <taxon>Pseudomonadota</taxon>
        <taxon>Alphaproteobacteria</taxon>
        <taxon>Sphingomonadales</taxon>
        <taxon>Sphingomonadaceae</taxon>
        <taxon>Sphingomonas</taxon>
        <taxon>environmental samples</taxon>
    </lineage>
</organism>
<dbReference type="AlphaFoldDB" id="A0A6J4SWB2"/>
<dbReference type="EMBL" id="CADCWA010000049">
    <property type="protein sequence ID" value="CAA9507352.1"/>
    <property type="molecule type" value="Genomic_DNA"/>
</dbReference>
<dbReference type="RefSeq" id="WP_294168328.1">
    <property type="nucleotide sequence ID" value="NZ_CADCWA010000049.1"/>
</dbReference>
<proteinExistence type="predicted"/>
<reference evidence="1" key="1">
    <citation type="submission" date="2020-02" db="EMBL/GenBank/DDBJ databases">
        <authorList>
            <person name="Meier V. D."/>
        </authorList>
    </citation>
    <scope>NUCLEOTIDE SEQUENCE</scope>
    <source>
        <strain evidence="1">AVDCRST_MAG31</strain>
    </source>
</reference>
<evidence type="ECO:0008006" key="2">
    <source>
        <dbReference type="Google" id="ProtNLM"/>
    </source>
</evidence>
<gene>
    <name evidence="1" type="ORF">AVDCRST_MAG31-753</name>
</gene>